<comment type="caution">
    <text evidence="8">The sequence shown here is derived from an EMBL/GenBank/DDBJ whole genome shotgun (WGS) entry which is preliminary data.</text>
</comment>
<name>A0A9D1TWL6_9FIRM</name>
<feature type="transmembrane region" description="Helical" evidence="7">
    <location>
        <begin position="57"/>
        <end position="75"/>
    </location>
</feature>
<evidence type="ECO:0000256" key="5">
    <source>
        <dbReference type="ARBA" id="ARBA00022989"/>
    </source>
</evidence>
<evidence type="ECO:0000256" key="2">
    <source>
        <dbReference type="ARBA" id="ARBA00011006"/>
    </source>
</evidence>
<dbReference type="Proteomes" id="UP000823933">
    <property type="component" value="Unassembled WGS sequence"/>
</dbReference>
<proteinExistence type="inferred from homology"/>
<evidence type="ECO:0000313" key="9">
    <source>
        <dbReference type="Proteomes" id="UP000823933"/>
    </source>
</evidence>
<dbReference type="EMBL" id="DXHQ01000078">
    <property type="protein sequence ID" value="HIW09062.1"/>
    <property type="molecule type" value="Genomic_DNA"/>
</dbReference>
<feature type="transmembrane region" description="Helical" evidence="7">
    <location>
        <begin position="29"/>
        <end position="50"/>
    </location>
</feature>
<evidence type="ECO:0000256" key="7">
    <source>
        <dbReference type="SAM" id="Phobius"/>
    </source>
</evidence>
<dbReference type="InterPro" id="IPR007341">
    <property type="entry name" value="Transgly_assoc"/>
</dbReference>
<evidence type="ECO:0000256" key="6">
    <source>
        <dbReference type="ARBA" id="ARBA00023136"/>
    </source>
</evidence>
<dbReference type="Pfam" id="PF04226">
    <property type="entry name" value="Transgly_assoc"/>
    <property type="match status" value="1"/>
</dbReference>
<keyword evidence="5 7" id="KW-1133">Transmembrane helix</keyword>
<dbReference type="AlphaFoldDB" id="A0A9D1TWL6"/>
<keyword evidence="4 7" id="KW-0812">Transmembrane</keyword>
<organism evidence="8 9">
    <name type="scientific">Candidatus Faecalibacterium intestinigallinarum</name>
    <dbReference type="NCBI Taxonomy" id="2838581"/>
    <lineage>
        <taxon>Bacteria</taxon>
        <taxon>Bacillati</taxon>
        <taxon>Bacillota</taxon>
        <taxon>Clostridia</taxon>
        <taxon>Eubacteriales</taxon>
        <taxon>Oscillospiraceae</taxon>
        <taxon>Faecalibacterium</taxon>
    </lineage>
</organism>
<keyword evidence="6 7" id="KW-0472">Membrane</keyword>
<evidence type="ECO:0000256" key="4">
    <source>
        <dbReference type="ARBA" id="ARBA00022692"/>
    </source>
</evidence>
<evidence type="ECO:0000256" key="1">
    <source>
        <dbReference type="ARBA" id="ARBA00004651"/>
    </source>
</evidence>
<sequence length="80" mass="8230">MVNVIFSLIVGALAGYVAGRLMGTYPASTLHNIVLGMLGGFVGSFLLGLIGLRATGFVGDFVVSVAGACVCIWVARKLAR</sequence>
<comment type="similarity">
    <text evidence="2">Belongs to the UPF0410 family.</text>
</comment>
<reference evidence="8" key="1">
    <citation type="journal article" date="2021" name="PeerJ">
        <title>Extensive microbial diversity within the chicken gut microbiome revealed by metagenomics and culture.</title>
        <authorList>
            <person name="Gilroy R."/>
            <person name="Ravi A."/>
            <person name="Getino M."/>
            <person name="Pursley I."/>
            <person name="Horton D.L."/>
            <person name="Alikhan N.F."/>
            <person name="Baker D."/>
            <person name="Gharbi K."/>
            <person name="Hall N."/>
            <person name="Watson M."/>
            <person name="Adriaenssens E.M."/>
            <person name="Foster-Nyarko E."/>
            <person name="Jarju S."/>
            <person name="Secka A."/>
            <person name="Antonio M."/>
            <person name="Oren A."/>
            <person name="Chaudhuri R.R."/>
            <person name="La Ragione R."/>
            <person name="Hildebrand F."/>
            <person name="Pallen M.J."/>
        </authorList>
    </citation>
    <scope>NUCLEOTIDE SEQUENCE</scope>
    <source>
        <strain evidence="8">ChiHcolR34-3080</strain>
    </source>
</reference>
<keyword evidence="3" id="KW-1003">Cell membrane</keyword>
<evidence type="ECO:0000256" key="3">
    <source>
        <dbReference type="ARBA" id="ARBA00022475"/>
    </source>
</evidence>
<reference evidence="8" key="2">
    <citation type="submission" date="2021-04" db="EMBL/GenBank/DDBJ databases">
        <authorList>
            <person name="Gilroy R."/>
        </authorList>
    </citation>
    <scope>NUCLEOTIDE SEQUENCE</scope>
    <source>
        <strain evidence="8">ChiHcolR34-3080</strain>
    </source>
</reference>
<accession>A0A9D1TWL6</accession>
<gene>
    <name evidence="8" type="ORF">H9890_06665</name>
</gene>
<protein>
    <submittedName>
        <fullName evidence="8">GlsB/YeaQ/YmgE family stress response membrane protein</fullName>
    </submittedName>
</protein>
<evidence type="ECO:0000313" key="8">
    <source>
        <dbReference type="EMBL" id="HIW09062.1"/>
    </source>
</evidence>
<comment type="subcellular location">
    <subcellularLocation>
        <location evidence="1">Cell membrane</location>
        <topology evidence="1">Multi-pass membrane protein</topology>
    </subcellularLocation>
</comment>
<dbReference type="GO" id="GO:0005886">
    <property type="term" value="C:plasma membrane"/>
    <property type="evidence" value="ECO:0007669"/>
    <property type="project" value="UniProtKB-SubCell"/>
</dbReference>